<keyword evidence="1" id="KW-0812">Transmembrane</keyword>
<dbReference type="AlphaFoldDB" id="A0A087E496"/>
<keyword evidence="1" id="KW-0472">Membrane</keyword>
<comment type="caution">
    <text evidence="2">The sequence shown here is derived from an EMBL/GenBank/DDBJ whole genome shotgun (WGS) entry which is preliminary data.</text>
</comment>
<gene>
    <name evidence="2" type="ORF">THER5_1059</name>
</gene>
<feature type="transmembrane region" description="Helical" evidence="1">
    <location>
        <begin position="54"/>
        <end position="78"/>
    </location>
</feature>
<feature type="transmembrane region" description="Helical" evidence="1">
    <location>
        <begin position="20"/>
        <end position="42"/>
    </location>
</feature>
<dbReference type="EMBL" id="JGZT01000006">
    <property type="protein sequence ID" value="KFJ02597.1"/>
    <property type="molecule type" value="Genomic_DNA"/>
</dbReference>
<sequence length="188" mass="19994">MVKQTNTPTRDGNRRVPLIFAQAVIVALALCLGEILCAPLYTGMSYHSLALVPWSAIAGLLSVVFAYTVGFAALWAASKVSKKAPQAWRPVIAALFGLVLFGVWGYFVFAAVLNSIIVPLGHAALAGAQLGSIAFNCAAIGLASFFCASAFGERLVTLRTWVWGLFACTILFAAFGVFFVVHMAALLY</sequence>
<dbReference type="Proteomes" id="UP000029003">
    <property type="component" value="Unassembled WGS sequence"/>
</dbReference>
<organism evidence="2 3">
    <name type="scientific">Bifidobacterium thermacidophilum subsp. thermacidophilum</name>
    <dbReference type="NCBI Taxonomy" id="79262"/>
    <lineage>
        <taxon>Bacteria</taxon>
        <taxon>Bacillati</taxon>
        <taxon>Actinomycetota</taxon>
        <taxon>Actinomycetes</taxon>
        <taxon>Bifidobacteriales</taxon>
        <taxon>Bifidobacteriaceae</taxon>
        <taxon>Bifidobacterium</taxon>
    </lineage>
</organism>
<reference evidence="2 3" key="1">
    <citation type="submission" date="2014-03" db="EMBL/GenBank/DDBJ databases">
        <title>Genomics of Bifidobacteria.</title>
        <authorList>
            <person name="Ventura M."/>
            <person name="Milani C."/>
            <person name="Lugli G.A."/>
        </authorList>
    </citation>
    <scope>NUCLEOTIDE SEQUENCE [LARGE SCALE GENOMIC DNA]</scope>
    <source>
        <strain evidence="2 3">LMG 21395</strain>
    </source>
</reference>
<feature type="transmembrane region" description="Helical" evidence="1">
    <location>
        <begin position="133"/>
        <end position="151"/>
    </location>
</feature>
<evidence type="ECO:0008006" key="4">
    <source>
        <dbReference type="Google" id="ProtNLM"/>
    </source>
</evidence>
<accession>A0A087E496</accession>
<dbReference type="OrthoDB" id="3239139at2"/>
<feature type="transmembrane region" description="Helical" evidence="1">
    <location>
        <begin position="163"/>
        <end position="187"/>
    </location>
</feature>
<dbReference type="RefSeq" id="WP_029576348.1">
    <property type="nucleotide sequence ID" value="NZ_JGZT01000006.1"/>
</dbReference>
<evidence type="ECO:0000313" key="3">
    <source>
        <dbReference type="Proteomes" id="UP000029003"/>
    </source>
</evidence>
<name>A0A087E496_9BIFI</name>
<evidence type="ECO:0000313" key="2">
    <source>
        <dbReference type="EMBL" id="KFJ02597.1"/>
    </source>
</evidence>
<evidence type="ECO:0000256" key="1">
    <source>
        <dbReference type="SAM" id="Phobius"/>
    </source>
</evidence>
<feature type="transmembrane region" description="Helical" evidence="1">
    <location>
        <begin position="90"/>
        <end position="113"/>
    </location>
</feature>
<keyword evidence="1" id="KW-1133">Transmembrane helix</keyword>
<proteinExistence type="predicted"/>
<protein>
    <recommendedName>
        <fullName evidence="4">Cd efflux system component</fullName>
    </recommendedName>
</protein>